<dbReference type="Proteomes" id="UP000483820">
    <property type="component" value="Chromosome II"/>
</dbReference>
<dbReference type="KEGG" id="crq:GCK72_007077"/>
<sequence>MAWKASSRALPASFDSRSNAFINGTVNYGSTNIIEQYESNVFQLFKKWWQQFNSGIGVCCNCLDHKLLRICMTCKKKKDLKDVDILKYAHCQKCQDRYRFDKGSEEEQEKYRGYLKDENKPIECRICHNATTNPFFDFTWFELNTLHLNLDTFNFCADCILDDHADHETAKMSNNTSQSKLSMRILTVQILEKLLERKLEVDEDQLKCKLRHMRMIMTKSKNTSKTPEDYIERIISNLETQYHQYQDLESTCHCVEVWKDVVKLNILDFFERNPHFYTMVEKTDLEETLNGCPLEFESSKTEKELLLEIIRKGEKVNDKAT</sequence>
<dbReference type="RefSeq" id="XP_053590164.1">
    <property type="nucleotide sequence ID" value="XM_053725970.1"/>
</dbReference>
<reference evidence="1 2" key="1">
    <citation type="submission" date="2019-12" db="EMBL/GenBank/DDBJ databases">
        <title>Chromosome-level assembly of the Caenorhabditis remanei genome.</title>
        <authorList>
            <person name="Teterina A.A."/>
            <person name="Willis J.H."/>
            <person name="Phillips P.C."/>
        </authorList>
    </citation>
    <scope>NUCLEOTIDE SEQUENCE [LARGE SCALE GENOMIC DNA]</scope>
    <source>
        <strain evidence="1 2">PX506</strain>
        <tissue evidence="1">Whole organism</tissue>
    </source>
</reference>
<gene>
    <name evidence="1" type="ORF">GCK72_007077</name>
</gene>
<dbReference type="CTD" id="9826175"/>
<evidence type="ECO:0000313" key="1">
    <source>
        <dbReference type="EMBL" id="KAF1767119.1"/>
    </source>
</evidence>
<dbReference type="EMBL" id="WUAV01000002">
    <property type="protein sequence ID" value="KAF1767119.1"/>
    <property type="molecule type" value="Genomic_DNA"/>
</dbReference>
<evidence type="ECO:0000313" key="2">
    <source>
        <dbReference type="Proteomes" id="UP000483820"/>
    </source>
</evidence>
<comment type="caution">
    <text evidence="1">The sequence shown here is derived from an EMBL/GenBank/DDBJ whole genome shotgun (WGS) entry which is preliminary data.</text>
</comment>
<proteinExistence type="predicted"/>
<dbReference type="AlphaFoldDB" id="A0A6A5HI81"/>
<protein>
    <submittedName>
        <fullName evidence="1">Uncharacterized protein</fullName>
    </submittedName>
</protein>
<organism evidence="1 2">
    <name type="scientific">Caenorhabditis remanei</name>
    <name type="common">Caenorhabditis vulgaris</name>
    <dbReference type="NCBI Taxonomy" id="31234"/>
    <lineage>
        <taxon>Eukaryota</taxon>
        <taxon>Metazoa</taxon>
        <taxon>Ecdysozoa</taxon>
        <taxon>Nematoda</taxon>
        <taxon>Chromadorea</taxon>
        <taxon>Rhabditida</taxon>
        <taxon>Rhabditina</taxon>
        <taxon>Rhabditomorpha</taxon>
        <taxon>Rhabditoidea</taxon>
        <taxon>Rhabditidae</taxon>
        <taxon>Peloderinae</taxon>
        <taxon>Caenorhabditis</taxon>
    </lineage>
</organism>
<name>A0A6A5HI81_CAERE</name>
<dbReference type="GeneID" id="9826175"/>
<accession>A0A6A5HI81</accession>